<sequence length="56" mass="6622">MVVTIPEKPLELHLRRKILLAYDNSECSKFVYQYCLDNLFIPNRDHVSLVTVLDEE</sequence>
<dbReference type="OrthoDB" id="843225at2759"/>
<evidence type="ECO:0000313" key="1">
    <source>
        <dbReference type="EMBL" id="CAG8768815.1"/>
    </source>
</evidence>
<comment type="caution">
    <text evidence="1">The sequence shown here is derived from an EMBL/GenBank/DDBJ whole genome shotgun (WGS) entry which is preliminary data.</text>
</comment>
<feature type="non-terminal residue" evidence="1">
    <location>
        <position position="56"/>
    </location>
</feature>
<dbReference type="Proteomes" id="UP000789508">
    <property type="component" value="Unassembled WGS sequence"/>
</dbReference>
<protein>
    <submittedName>
        <fullName evidence="1">184_t:CDS:1</fullName>
    </submittedName>
</protein>
<evidence type="ECO:0000313" key="2">
    <source>
        <dbReference type="Proteomes" id="UP000789508"/>
    </source>
</evidence>
<accession>A0A9N9J7Z0</accession>
<keyword evidence="2" id="KW-1185">Reference proteome</keyword>
<organism evidence="1 2">
    <name type="scientific">Ambispora leptoticha</name>
    <dbReference type="NCBI Taxonomy" id="144679"/>
    <lineage>
        <taxon>Eukaryota</taxon>
        <taxon>Fungi</taxon>
        <taxon>Fungi incertae sedis</taxon>
        <taxon>Mucoromycota</taxon>
        <taxon>Glomeromycotina</taxon>
        <taxon>Glomeromycetes</taxon>
        <taxon>Archaeosporales</taxon>
        <taxon>Ambisporaceae</taxon>
        <taxon>Ambispora</taxon>
    </lineage>
</organism>
<proteinExistence type="predicted"/>
<dbReference type="AlphaFoldDB" id="A0A9N9J7Z0"/>
<dbReference type="EMBL" id="CAJVPS010051036">
    <property type="protein sequence ID" value="CAG8768815.1"/>
    <property type="molecule type" value="Genomic_DNA"/>
</dbReference>
<gene>
    <name evidence="1" type="ORF">ALEPTO_LOCUS14029</name>
</gene>
<reference evidence="1" key="1">
    <citation type="submission" date="2021-06" db="EMBL/GenBank/DDBJ databases">
        <authorList>
            <person name="Kallberg Y."/>
            <person name="Tangrot J."/>
            <person name="Rosling A."/>
        </authorList>
    </citation>
    <scope>NUCLEOTIDE SEQUENCE</scope>
    <source>
        <strain evidence="1">FL130A</strain>
    </source>
</reference>
<name>A0A9N9J7Z0_9GLOM</name>